<dbReference type="PANTHER" id="PTHR43349:SF30">
    <property type="entry name" value="NMRA-LIKE DOMAIN-CONTAINING PROTEIN"/>
    <property type="match status" value="1"/>
</dbReference>
<comment type="caution">
    <text evidence="4">The sequence shown here is derived from an EMBL/GenBank/DDBJ whole genome shotgun (WGS) entry which is preliminary data.</text>
</comment>
<dbReference type="GO" id="GO:0016491">
    <property type="term" value="F:oxidoreductase activity"/>
    <property type="evidence" value="ECO:0007669"/>
    <property type="project" value="UniProtKB-KW"/>
</dbReference>
<proteinExistence type="predicted"/>
<keyword evidence="1" id="KW-0521">NADP</keyword>
<sequence>MEVITKKRKILIIGVTGYVGRHLVEASLSLGYPTFALVRESTMANHPEKAQFIQGLKDSGVTILFGDLYDYESLVKAIKQVDVVFSLMGHHSAKQLEDQINIVSAIKAAGNIKRFFPSEFGFDVDRLKIMEPAKSALAIKARIRKEIRNAGIPFTFISCNFFATYFLSRLCQVEATGIPEQELFILGDGNTQVIFNSEKDIAMYAIRAVDDPRTLNKILYVRPKANHCSVNELVSLWEKKANKTLKRIFVPEEEVLEKIQSSPEALAFFYAVAHAGFIKGETCNFDVDPSLGVEATDLYADLKYITVEQMLNKYI</sequence>
<dbReference type="CDD" id="cd05259">
    <property type="entry name" value="PCBER_SDR_a"/>
    <property type="match status" value="1"/>
</dbReference>
<dbReference type="EMBL" id="JAGGNH010000007">
    <property type="protein sequence ID" value="KAJ0968014.1"/>
    <property type="molecule type" value="Genomic_DNA"/>
</dbReference>
<dbReference type="InterPro" id="IPR008030">
    <property type="entry name" value="NmrA-like"/>
</dbReference>
<accession>A0A9D5H969</accession>
<dbReference type="Gene3D" id="3.40.50.720">
    <property type="entry name" value="NAD(P)-binding Rossmann-like Domain"/>
    <property type="match status" value="1"/>
</dbReference>
<protein>
    <recommendedName>
        <fullName evidence="3">NmrA-like domain-containing protein</fullName>
    </recommendedName>
</protein>
<dbReference type="Gene3D" id="3.90.25.10">
    <property type="entry name" value="UDP-galactose 4-epimerase, domain 1"/>
    <property type="match status" value="1"/>
</dbReference>
<dbReference type="OrthoDB" id="419598at2759"/>
<organism evidence="4 5">
    <name type="scientific">Dioscorea zingiberensis</name>
    <dbReference type="NCBI Taxonomy" id="325984"/>
    <lineage>
        <taxon>Eukaryota</taxon>
        <taxon>Viridiplantae</taxon>
        <taxon>Streptophyta</taxon>
        <taxon>Embryophyta</taxon>
        <taxon>Tracheophyta</taxon>
        <taxon>Spermatophyta</taxon>
        <taxon>Magnoliopsida</taxon>
        <taxon>Liliopsida</taxon>
        <taxon>Dioscoreales</taxon>
        <taxon>Dioscoreaceae</taxon>
        <taxon>Dioscorea</taxon>
    </lineage>
</organism>
<evidence type="ECO:0000256" key="2">
    <source>
        <dbReference type="ARBA" id="ARBA00023002"/>
    </source>
</evidence>
<evidence type="ECO:0000256" key="1">
    <source>
        <dbReference type="ARBA" id="ARBA00022857"/>
    </source>
</evidence>
<keyword evidence="2" id="KW-0560">Oxidoreductase</keyword>
<evidence type="ECO:0000259" key="3">
    <source>
        <dbReference type="Pfam" id="PF05368"/>
    </source>
</evidence>
<evidence type="ECO:0000313" key="5">
    <source>
        <dbReference type="Proteomes" id="UP001085076"/>
    </source>
</evidence>
<reference evidence="4" key="1">
    <citation type="submission" date="2021-03" db="EMBL/GenBank/DDBJ databases">
        <authorList>
            <person name="Li Z."/>
            <person name="Yang C."/>
        </authorList>
    </citation>
    <scope>NUCLEOTIDE SEQUENCE</scope>
    <source>
        <strain evidence="4">Dzin_1.0</strain>
        <tissue evidence="4">Leaf</tissue>
    </source>
</reference>
<feature type="domain" description="NmrA-like" evidence="3">
    <location>
        <begin position="7"/>
        <end position="309"/>
    </location>
</feature>
<dbReference type="Proteomes" id="UP001085076">
    <property type="component" value="Miscellaneous, Linkage group lg07"/>
</dbReference>
<name>A0A9D5H969_9LILI</name>
<dbReference type="SUPFAM" id="SSF51735">
    <property type="entry name" value="NAD(P)-binding Rossmann-fold domains"/>
    <property type="match status" value="1"/>
</dbReference>
<dbReference type="InterPro" id="IPR045312">
    <property type="entry name" value="PCBER-like"/>
</dbReference>
<dbReference type="InterPro" id="IPR050608">
    <property type="entry name" value="NmrA-type/Isoflavone_red_sf"/>
</dbReference>
<keyword evidence="5" id="KW-1185">Reference proteome</keyword>
<dbReference type="Pfam" id="PF05368">
    <property type="entry name" value="NmrA"/>
    <property type="match status" value="1"/>
</dbReference>
<dbReference type="AlphaFoldDB" id="A0A9D5H969"/>
<dbReference type="PANTHER" id="PTHR43349">
    <property type="entry name" value="PINORESINOL REDUCTASE-RELATED"/>
    <property type="match status" value="1"/>
</dbReference>
<evidence type="ECO:0000313" key="4">
    <source>
        <dbReference type="EMBL" id="KAJ0968014.1"/>
    </source>
</evidence>
<dbReference type="InterPro" id="IPR036291">
    <property type="entry name" value="NAD(P)-bd_dom_sf"/>
</dbReference>
<gene>
    <name evidence="4" type="ORF">J5N97_024931</name>
</gene>
<reference evidence="4" key="2">
    <citation type="journal article" date="2022" name="Hortic Res">
        <title>The genome of Dioscorea zingiberensis sheds light on the biosynthesis, origin and evolution of the medicinally important diosgenin saponins.</title>
        <authorList>
            <person name="Li Y."/>
            <person name="Tan C."/>
            <person name="Li Z."/>
            <person name="Guo J."/>
            <person name="Li S."/>
            <person name="Chen X."/>
            <person name="Wang C."/>
            <person name="Dai X."/>
            <person name="Yang H."/>
            <person name="Song W."/>
            <person name="Hou L."/>
            <person name="Xu J."/>
            <person name="Tong Z."/>
            <person name="Xu A."/>
            <person name="Yuan X."/>
            <person name="Wang W."/>
            <person name="Yang Q."/>
            <person name="Chen L."/>
            <person name="Sun Z."/>
            <person name="Wang K."/>
            <person name="Pan B."/>
            <person name="Chen J."/>
            <person name="Bao Y."/>
            <person name="Liu F."/>
            <person name="Qi X."/>
            <person name="Gang D.R."/>
            <person name="Wen J."/>
            <person name="Li J."/>
        </authorList>
    </citation>
    <scope>NUCLEOTIDE SEQUENCE</scope>
    <source>
        <strain evidence="4">Dzin_1.0</strain>
    </source>
</reference>